<evidence type="ECO:0000313" key="5">
    <source>
        <dbReference type="Proteomes" id="UP000054558"/>
    </source>
</evidence>
<dbReference type="InterPro" id="IPR009249">
    <property type="entry name" value="Ferredoxin-dep_bilin_Rdtase"/>
</dbReference>
<organism evidence="4 5">
    <name type="scientific">Klebsormidium nitens</name>
    <name type="common">Green alga</name>
    <name type="synonym">Ulothrix nitens</name>
    <dbReference type="NCBI Taxonomy" id="105231"/>
    <lineage>
        <taxon>Eukaryota</taxon>
        <taxon>Viridiplantae</taxon>
        <taxon>Streptophyta</taxon>
        <taxon>Klebsormidiophyceae</taxon>
        <taxon>Klebsormidiales</taxon>
        <taxon>Klebsormidiaceae</taxon>
        <taxon>Klebsormidium</taxon>
    </lineage>
</organism>
<dbReference type="OMA" id="WTEEYIH"/>
<dbReference type="GO" id="GO:0016636">
    <property type="term" value="F:oxidoreductase activity, acting on the CH-CH group of donors, iron-sulfur protein as acceptor"/>
    <property type="evidence" value="ECO:0007669"/>
    <property type="project" value="InterPro"/>
</dbReference>
<dbReference type="EMBL" id="DF237126">
    <property type="protein sequence ID" value="GAQ84116.1"/>
    <property type="molecule type" value="Genomic_DNA"/>
</dbReference>
<comment type="similarity">
    <text evidence="1">Belongs to the HY2 family.</text>
</comment>
<protein>
    <submittedName>
        <fullName evidence="4">Ferredoxin-dependent bilin reductase</fullName>
    </submittedName>
</protein>
<keyword evidence="5" id="KW-1185">Reference proteome</keyword>
<dbReference type="Pfam" id="PF05996">
    <property type="entry name" value="Fe_bilin_red"/>
    <property type="match status" value="1"/>
</dbReference>
<dbReference type="OrthoDB" id="496703at2759"/>
<evidence type="ECO:0000256" key="3">
    <source>
        <dbReference type="SAM" id="MobiDB-lite"/>
    </source>
</evidence>
<evidence type="ECO:0000256" key="2">
    <source>
        <dbReference type="ARBA" id="ARBA00023002"/>
    </source>
</evidence>
<evidence type="ECO:0000256" key="1">
    <source>
        <dbReference type="ARBA" id="ARBA00006908"/>
    </source>
</evidence>
<sequence>MQAHLFRTAAGGSALHVARPAPKITKAYEEQVGLEARWGAKNAQFKPVSSRFFPERCATSHQDNFCEGRNSSTLSFAGSEGLQYVGGRTRHSCQAVAEAGPAQTSSEEEASAGESGSNDGLYKPFVEYAVKALGEKMELWPYPIKEEFIRLEATDSKGQKAVTDSTYLQSHKLRQMRACNIQAGNNLQVLNLIAFPRPEYDLPYFCADLVTLPRGHLQILDLNPLHKTPEHFEKHIKPLLPITNRYIKVLPWGGEFTAESLQFFSPALLWTRPSDRTTVQTVIFEAFKEYIDAYAEMVAKAVPTTDPVEIARNREAQHKYVCWRAEKDPGRPTITRLYGTELCEAYIHGFLFDGMKELGSKSFLDYFPEYRGPDGNVIKKRSVVGKKCVTRPWDLDGNFIPPT</sequence>
<accession>A0A1Y1I5X3</accession>
<evidence type="ECO:0000313" key="4">
    <source>
        <dbReference type="EMBL" id="GAQ84116.1"/>
    </source>
</evidence>
<reference evidence="4 5" key="1">
    <citation type="journal article" date="2014" name="Nat. Commun.">
        <title>Klebsormidium flaccidum genome reveals primary factors for plant terrestrial adaptation.</title>
        <authorList>
            <person name="Hori K."/>
            <person name="Maruyama F."/>
            <person name="Fujisawa T."/>
            <person name="Togashi T."/>
            <person name="Yamamoto N."/>
            <person name="Seo M."/>
            <person name="Sato S."/>
            <person name="Yamada T."/>
            <person name="Mori H."/>
            <person name="Tajima N."/>
            <person name="Moriyama T."/>
            <person name="Ikeuchi M."/>
            <person name="Watanabe M."/>
            <person name="Wada H."/>
            <person name="Kobayashi K."/>
            <person name="Saito M."/>
            <person name="Masuda T."/>
            <person name="Sasaki-Sekimoto Y."/>
            <person name="Mashiguchi K."/>
            <person name="Awai K."/>
            <person name="Shimojima M."/>
            <person name="Masuda S."/>
            <person name="Iwai M."/>
            <person name="Nobusawa T."/>
            <person name="Narise T."/>
            <person name="Kondo S."/>
            <person name="Saito H."/>
            <person name="Sato R."/>
            <person name="Murakawa M."/>
            <person name="Ihara Y."/>
            <person name="Oshima-Yamada Y."/>
            <person name="Ohtaka K."/>
            <person name="Satoh M."/>
            <person name="Sonobe K."/>
            <person name="Ishii M."/>
            <person name="Ohtani R."/>
            <person name="Kanamori-Sato M."/>
            <person name="Honoki R."/>
            <person name="Miyazaki D."/>
            <person name="Mochizuki H."/>
            <person name="Umetsu J."/>
            <person name="Higashi K."/>
            <person name="Shibata D."/>
            <person name="Kamiya Y."/>
            <person name="Sato N."/>
            <person name="Nakamura Y."/>
            <person name="Tabata S."/>
            <person name="Ida S."/>
            <person name="Kurokawa K."/>
            <person name="Ohta H."/>
        </authorList>
    </citation>
    <scope>NUCLEOTIDE SEQUENCE [LARGE SCALE GENOMIC DNA]</scope>
    <source>
        <strain evidence="4 5">NIES-2285</strain>
    </source>
</reference>
<dbReference type="PANTHER" id="PTHR34557:SF1">
    <property type="entry name" value="PHYTOCHROMOBILIN:FERREDOXIN OXIDOREDUCTASE, CHLOROPLASTIC"/>
    <property type="match status" value="1"/>
</dbReference>
<dbReference type="PANTHER" id="PTHR34557">
    <property type="entry name" value="PHYTOCHROMOBILIN:FERREDOXIN OXIDOREDUCTASE, CHLOROPLASTIC"/>
    <property type="match status" value="1"/>
</dbReference>
<dbReference type="Gene3D" id="3.40.1500.20">
    <property type="match status" value="1"/>
</dbReference>
<gene>
    <name evidence="4" type="ORF">KFL_001770010</name>
</gene>
<feature type="region of interest" description="Disordered" evidence="3">
    <location>
        <begin position="95"/>
        <end position="117"/>
    </location>
</feature>
<dbReference type="STRING" id="105231.A0A1Y1I5X3"/>
<proteinExistence type="inferred from homology"/>
<dbReference type="GO" id="GO:0010024">
    <property type="term" value="P:phytochromobilin biosynthetic process"/>
    <property type="evidence" value="ECO:0007669"/>
    <property type="project" value="InterPro"/>
</dbReference>
<dbReference type="GO" id="GO:0050897">
    <property type="term" value="F:cobalt ion binding"/>
    <property type="evidence" value="ECO:0007669"/>
    <property type="project" value="InterPro"/>
</dbReference>
<keyword evidence="2" id="KW-0560">Oxidoreductase</keyword>
<name>A0A1Y1I5X3_KLENI</name>
<dbReference type="AlphaFoldDB" id="A0A1Y1I5X3"/>
<dbReference type="Proteomes" id="UP000054558">
    <property type="component" value="Unassembled WGS sequence"/>
</dbReference>